<evidence type="ECO:0000256" key="1">
    <source>
        <dbReference type="SAM" id="MobiDB-lite"/>
    </source>
</evidence>
<feature type="compositionally biased region" description="Low complexity" evidence="1">
    <location>
        <begin position="396"/>
        <end position="405"/>
    </location>
</feature>
<dbReference type="InParanoid" id="A0A3N4LXN0"/>
<protein>
    <submittedName>
        <fullName evidence="2">Uncharacterized protein</fullName>
    </submittedName>
</protein>
<feature type="compositionally biased region" description="Pro residues" evidence="1">
    <location>
        <begin position="406"/>
        <end position="416"/>
    </location>
</feature>
<sequence length="537" mass="57296">MASPAGSTQSPPVSSPVAPTRLPSPPVASAATPTRLPSPSLASATGHTESPPMEFSAGPTEPPSMTSPAGVTKSPPPRRSAPSPSKDPFPNDFELYALPPAKTTRFTDSQIKRLNHLVFTLGCVEGRKNNEWAIEEVWMVIPKSRGGGAELHLTVAQINQFIRVWAKQVPEKHLRMAKFYKWIEQQPESEKPWLSERDLAAYCRLTFPHMHARELEVLEQRKVSMADVKKDAGTESQVSAACDIEGSIRVDVSARVLAPAIDNALKPTAIPPSDHIPEAAILLPNTPTTRSRAMASSAKQSPALARLSLPPLGVAPQDASTGTPTRSRTTGAIAAVLATAGPSEAALPPPSVHTPTAARFRATGPTTAETLASSQASSSPNRFRAVRSVLAKTPASGPTQIITSSPPSPTDFPPSPTHSRKMTSDQEPPARITPFQPIPSAPIIRPPADTPTVISSTEQVFHLTVRAYSDPIQHLAMTPGLISLFVGNKKGDTIVYTISVMGFQVIEHLMRTPGFTGVRVGPCSGCWTCRQAMMQSD</sequence>
<dbReference type="OrthoDB" id="10400522at2759"/>
<feature type="region of interest" description="Disordered" evidence="1">
    <location>
        <begin position="1"/>
        <end position="94"/>
    </location>
</feature>
<accession>A0A3N4LXN0</accession>
<keyword evidence="3" id="KW-1185">Reference proteome</keyword>
<proteinExistence type="predicted"/>
<dbReference type="EMBL" id="ML121535">
    <property type="protein sequence ID" value="RPB26339.1"/>
    <property type="molecule type" value="Genomic_DNA"/>
</dbReference>
<evidence type="ECO:0000313" key="2">
    <source>
        <dbReference type="EMBL" id="RPB26339.1"/>
    </source>
</evidence>
<evidence type="ECO:0000313" key="3">
    <source>
        <dbReference type="Proteomes" id="UP000267821"/>
    </source>
</evidence>
<dbReference type="Proteomes" id="UP000267821">
    <property type="component" value="Unassembled WGS sequence"/>
</dbReference>
<reference evidence="2 3" key="1">
    <citation type="journal article" date="2018" name="Nat. Ecol. Evol.">
        <title>Pezizomycetes genomes reveal the molecular basis of ectomycorrhizal truffle lifestyle.</title>
        <authorList>
            <person name="Murat C."/>
            <person name="Payen T."/>
            <person name="Noel B."/>
            <person name="Kuo A."/>
            <person name="Morin E."/>
            <person name="Chen J."/>
            <person name="Kohler A."/>
            <person name="Krizsan K."/>
            <person name="Balestrini R."/>
            <person name="Da Silva C."/>
            <person name="Montanini B."/>
            <person name="Hainaut M."/>
            <person name="Levati E."/>
            <person name="Barry K.W."/>
            <person name="Belfiori B."/>
            <person name="Cichocki N."/>
            <person name="Clum A."/>
            <person name="Dockter R.B."/>
            <person name="Fauchery L."/>
            <person name="Guy J."/>
            <person name="Iotti M."/>
            <person name="Le Tacon F."/>
            <person name="Lindquist E.A."/>
            <person name="Lipzen A."/>
            <person name="Malagnac F."/>
            <person name="Mello A."/>
            <person name="Molinier V."/>
            <person name="Miyauchi S."/>
            <person name="Poulain J."/>
            <person name="Riccioni C."/>
            <person name="Rubini A."/>
            <person name="Sitrit Y."/>
            <person name="Splivallo R."/>
            <person name="Traeger S."/>
            <person name="Wang M."/>
            <person name="Zifcakova L."/>
            <person name="Wipf D."/>
            <person name="Zambonelli A."/>
            <person name="Paolocci F."/>
            <person name="Nowrousian M."/>
            <person name="Ottonello S."/>
            <person name="Baldrian P."/>
            <person name="Spatafora J.W."/>
            <person name="Henrissat B."/>
            <person name="Nagy L.G."/>
            <person name="Aury J.M."/>
            <person name="Wincker P."/>
            <person name="Grigoriev I.V."/>
            <person name="Bonfante P."/>
            <person name="Martin F.M."/>
        </authorList>
    </citation>
    <scope>NUCLEOTIDE SEQUENCE [LARGE SCALE GENOMIC DNA]</scope>
    <source>
        <strain evidence="2 3">ATCC MYA-4762</strain>
    </source>
</reference>
<feature type="compositionally biased region" description="Polar residues" evidence="1">
    <location>
        <begin position="35"/>
        <end position="48"/>
    </location>
</feature>
<dbReference type="AlphaFoldDB" id="A0A3N4LXN0"/>
<feature type="region of interest" description="Disordered" evidence="1">
    <location>
        <begin position="391"/>
        <end position="443"/>
    </location>
</feature>
<organism evidence="2 3">
    <name type="scientific">Terfezia boudieri ATCC MYA-4762</name>
    <dbReference type="NCBI Taxonomy" id="1051890"/>
    <lineage>
        <taxon>Eukaryota</taxon>
        <taxon>Fungi</taxon>
        <taxon>Dikarya</taxon>
        <taxon>Ascomycota</taxon>
        <taxon>Pezizomycotina</taxon>
        <taxon>Pezizomycetes</taxon>
        <taxon>Pezizales</taxon>
        <taxon>Pezizaceae</taxon>
        <taxon>Terfezia</taxon>
    </lineage>
</organism>
<feature type="compositionally biased region" description="Polar residues" evidence="1">
    <location>
        <begin position="1"/>
        <end position="12"/>
    </location>
</feature>
<gene>
    <name evidence="2" type="ORF">L211DRAFT_710544</name>
</gene>
<name>A0A3N4LXN0_9PEZI</name>